<accession>A0A7J6LPH3</accession>
<evidence type="ECO:0000256" key="4">
    <source>
        <dbReference type="ARBA" id="ARBA00022777"/>
    </source>
</evidence>
<dbReference type="PROSITE" id="PS00108">
    <property type="entry name" value="PROTEIN_KINASE_ST"/>
    <property type="match status" value="1"/>
</dbReference>
<dbReference type="OrthoDB" id="2914378at2759"/>
<comment type="caution">
    <text evidence="10">The sequence shown here is derived from an EMBL/GenBank/DDBJ whole genome shotgun (WGS) entry which is preliminary data.</text>
</comment>
<gene>
    <name evidence="11" type="ORF">FOL46_003533</name>
    <name evidence="10" type="ORF">FOZ61_003509</name>
</gene>
<dbReference type="GO" id="GO:0004674">
    <property type="term" value="F:protein serine/threonine kinase activity"/>
    <property type="evidence" value="ECO:0007669"/>
    <property type="project" value="UniProtKB-KW"/>
</dbReference>
<dbReference type="Pfam" id="PF00069">
    <property type="entry name" value="Pkinase"/>
    <property type="match status" value="1"/>
</dbReference>
<dbReference type="SUPFAM" id="SSF56112">
    <property type="entry name" value="Protein kinase-like (PK-like)"/>
    <property type="match status" value="1"/>
</dbReference>
<reference evidence="12 13" key="1">
    <citation type="submission" date="2020-04" db="EMBL/GenBank/DDBJ databases">
        <title>Perkinsus olseni comparative genomics.</title>
        <authorList>
            <person name="Bogema D.R."/>
        </authorList>
    </citation>
    <scope>NUCLEOTIDE SEQUENCE [LARGE SCALE GENOMIC DNA]</scope>
    <source>
        <strain evidence="10">ATCC PRA-179</strain>
        <strain evidence="11">ATCC PRA-31</strain>
    </source>
</reference>
<comment type="similarity">
    <text evidence="7">Belongs to the protein kinase superfamily.</text>
</comment>
<keyword evidence="1 7" id="KW-0723">Serine/threonine-protein kinase</keyword>
<evidence type="ECO:0000256" key="6">
    <source>
        <dbReference type="PROSITE-ProRule" id="PRU10141"/>
    </source>
</evidence>
<keyword evidence="5 6" id="KW-0067">ATP-binding</keyword>
<evidence type="ECO:0000313" key="13">
    <source>
        <dbReference type="Proteomes" id="UP000572268"/>
    </source>
</evidence>
<dbReference type="InterPro" id="IPR011009">
    <property type="entry name" value="Kinase-like_dom_sf"/>
</dbReference>
<keyword evidence="3 6" id="KW-0547">Nucleotide-binding</keyword>
<evidence type="ECO:0000313" key="10">
    <source>
        <dbReference type="EMBL" id="KAF4661103.1"/>
    </source>
</evidence>
<dbReference type="PANTHER" id="PTHR11584">
    <property type="entry name" value="SERINE/THREONINE PROTEIN KINASE"/>
    <property type="match status" value="1"/>
</dbReference>
<dbReference type="PROSITE" id="PS50011">
    <property type="entry name" value="PROTEIN_KINASE_DOM"/>
    <property type="match status" value="1"/>
</dbReference>
<proteinExistence type="inferred from homology"/>
<dbReference type="PANTHER" id="PTHR11584:SF369">
    <property type="entry name" value="MITOGEN-ACTIVATED PROTEIN KINASE KINASE KINASE 19-RELATED"/>
    <property type="match status" value="1"/>
</dbReference>
<feature type="binding site" evidence="6">
    <location>
        <position position="232"/>
    </location>
    <ligand>
        <name>ATP</name>
        <dbReference type="ChEBI" id="CHEBI:30616"/>
    </ligand>
</feature>
<evidence type="ECO:0000256" key="3">
    <source>
        <dbReference type="ARBA" id="ARBA00022741"/>
    </source>
</evidence>
<evidence type="ECO:0000256" key="5">
    <source>
        <dbReference type="ARBA" id="ARBA00022840"/>
    </source>
</evidence>
<evidence type="ECO:0000313" key="12">
    <source>
        <dbReference type="Proteomes" id="UP000570595"/>
    </source>
</evidence>
<dbReference type="Gene3D" id="1.10.510.10">
    <property type="entry name" value="Transferase(Phosphotransferase) domain 1"/>
    <property type="match status" value="1"/>
</dbReference>
<keyword evidence="2" id="KW-0808">Transferase</keyword>
<feature type="domain" description="Protein kinase" evidence="9">
    <location>
        <begin position="203"/>
        <end position="475"/>
    </location>
</feature>
<evidence type="ECO:0000256" key="1">
    <source>
        <dbReference type="ARBA" id="ARBA00022527"/>
    </source>
</evidence>
<organism evidence="10 12">
    <name type="scientific">Perkinsus olseni</name>
    <name type="common">Perkinsus atlanticus</name>
    <dbReference type="NCBI Taxonomy" id="32597"/>
    <lineage>
        <taxon>Eukaryota</taxon>
        <taxon>Sar</taxon>
        <taxon>Alveolata</taxon>
        <taxon>Perkinsozoa</taxon>
        <taxon>Perkinsea</taxon>
        <taxon>Perkinsida</taxon>
        <taxon>Perkinsidae</taxon>
        <taxon>Perkinsus</taxon>
    </lineage>
</organism>
<dbReference type="AlphaFoldDB" id="A0A7J6LPH3"/>
<dbReference type="Proteomes" id="UP000570595">
    <property type="component" value="Unassembled WGS sequence"/>
</dbReference>
<evidence type="ECO:0000256" key="2">
    <source>
        <dbReference type="ARBA" id="ARBA00022679"/>
    </source>
</evidence>
<keyword evidence="4" id="KW-0418">Kinase</keyword>
<evidence type="ECO:0000256" key="8">
    <source>
        <dbReference type="SAM" id="MobiDB-lite"/>
    </source>
</evidence>
<dbReference type="EMBL" id="JABAHT010000209">
    <property type="protein sequence ID" value="KAF4661103.1"/>
    <property type="molecule type" value="Genomic_DNA"/>
</dbReference>
<dbReference type="CDD" id="cd06606">
    <property type="entry name" value="STKc_MAPKKK"/>
    <property type="match status" value="1"/>
</dbReference>
<feature type="compositionally biased region" description="Low complexity" evidence="8">
    <location>
        <begin position="121"/>
        <end position="148"/>
    </location>
</feature>
<feature type="region of interest" description="Disordered" evidence="8">
    <location>
        <begin position="42"/>
        <end position="164"/>
    </location>
</feature>
<sequence length="490" mass="52829">MKRLCVASSFTVDNAVNARSNDRLGAALMGCGTFSLPYRVEEDKETDGNRKASRGSENGGPPSYRKPRGSVPEGTRAVKQHRPQPIVTAHNDTSPRSTPSRQQPYEGEAPPGLPTLPHNKPTTPTAATTVTPRMGTVVPPTVPRLVTPSAKKKPPPPPPPRESLRAVPTAAIALTPPITPTGQSLIESPSGDKVLRSTIDFTWSRGEEIGRGANGRVHKGMVRGTGQLLAIKVMDVDMDNDKDSTLAKSLMAEVELLQGLDHPHIVKFYGVELRPHAVCIFLEMMPGGCLQTLLRQHGALDQETARHYTDQVMSGLTYLHSRNIVHRDLKCANVLLSLDGTVKVSDFGCSKRVKTLESSMGGENTILTHTITGSVPWMAPEVVGSAGHGRKADVWAVGCMVVEMLTAQPPWGKPDNIMAAVMRISTAAGGPELPQVDGAGEAVGEDCGDFVNQCTIRDPDARPNAGELYERHKWLIAGREAVMMRRRSSQ</sequence>
<evidence type="ECO:0000313" key="11">
    <source>
        <dbReference type="EMBL" id="KAF4665659.1"/>
    </source>
</evidence>
<dbReference type="InterPro" id="IPR008271">
    <property type="entry name" value="Ser/Thr_kinase_AS"/>
</dbReference>
<name>A0A7J6LPH3_PEROL</name>
<evidence type="ECO:0000256" key="7">
    <source>
        <dbReference type="RuleBase" id="RU000304"/>
    </source>
</evidence>
<dbReference type="EMBL" id="JABANN010000226">
    <property type="protein sequence ID" value="KAF4665659.1"/>
    <property type="molecule type" value="Genomic_DNA"/>
</dbReference>
<dbReference type="InterPro" id="IPR000719">
    <property type="entry name" value="Prot_kinase_dom"/>
</dbReference>
<evidence type="ECO:0000259" key="9">
    <source>
        <dbReference type="PROSITE" id="PS50011"/>
    </source>
</evidence>
<dbReference type="Proteomes" id="UP000572268">
    <property type="component" value="Unassembled WGS sequence"/>
</dbReference>
<dbReference type="InterPro" id="IPR017441">
    <property type="entry name" value="Protein_kinase_ATP_BS"/>
</dbReference>
<protein>
    <recommendedName>
        <fullName evidence="9">Protein kinase domain-containing protein</fullName>
    </recommendedName>
</protein>
<dbReference type="PROSITE" id="PS00107">
    <property type="entry name" value="PROTEIN_KINASE_ATP"/>
    <property type="match status" value="1"/>
</dbReference>
<feature type="compositionally biased region" description="Polar residues" evidence="8">
    <location>
        <begin position="90"/>
        <end position="103"/>
    </location>
</feature>
<dbReference type="GO" id="GO:0005524">
    <property type="term" value="F:ATP binding"/>
    <property type="evidence" value="ECO:0007669"/>
    <property type="project" value="UniProtKB-UniRule"/>
</dbReference>
<dbReference type="SMART" id="SM00220">
    <property type="entry name" value="S_TKc"/>
    <property type="match status" value="1"/>
</dbReference>